<dbReference type="SMART" id="SM00645">
    <property type="entry name" value="Pept_C1"/>
    <property type="match status" value="1"/>
</dbReference>
<dbReference type="Proteomes" id="UP000192247">
    <property type="component" value="Unassembled WGS sequence"/>
</dbReference>
<keyword evidence="8" id="KW-1185">Reference proteome</keyword>
<dbReference type="SUPFAM" id="SSF54001">
    <property type="entry name" value="Cysteine proteinases"/>
    <property type="match status" value="1"/>
</dbReference>
<evidence type="ECO:0000313" key="8">
    <source>
        <dbReference type="Proteomes" id="UP000192247"/>
    </source>
</evidence>
<proteinExistence type="inferred from homology"/>
<sequence>MKQAILCAAILYLVSGEDDLANLDMDSITFFSAPQPAELSFTRFLRITGVNISEIDSVMLDEIKRRYQIARSRLENLRRNPNITFDVDFMPSDAWSEARRKNLLGLVLPNKQMGPSDPSVKRLSSASTRTFHYNYVNYVRRRLVTKAKDQGSCGACYAFAAIAAIESQLLIAKLSPFVLSVQQNVACTNRRYVWYESVYNELCNGGHPYISMRYYSITAALTEAQLPYDPDTLTEVACDAYQMSQPNTLDYVRVPLRDENHLAYLLEHNGPLVVFLCATADLQSYTGRIFNGDCDGPLNHAVLLVGLEESDGLEYWVLKNSWGEDWGVNGFFYLPKGRNMCNLTWEPVTIARIDAYVVAE</sequence>
<dbReference type="GO" id="GO:0006508">
    <property type="term" value="P:proteolysis"/>
    <property type="evidence" value="ECO:0007669"/>
    <property type="project" value="UniProtKB-KW"/>
</dbReference>
<dbReference type="PROSITE" id="PS00640">
    <property type="entry name" value="THIOL_PROTEASE_ASN"/>
    <property type="match status" value="1"/>
</dbReference>
<dbReference type="InterPro" id="IPR039417">
    <property type="entry name" value="Peptidase_C1A_papain-like"/>
</dbReference>
<dbReference type="InterPro" id="IPR013128">
    <property type="entry name" value="Peptidase_C1A"/>
</dbReference>
<dbReference type="EMBL" id="MNPL01012507">
    <property type="protein sequence ID" value="OQR72096.1"/>
    <property type="molecule type" value="Genomic_DNA"/>
</dbReference>
<dbReference type="PRINTS" id="PR00705">
    <property type="entry name" value="PAPAIN"/>
</dbReference>
<evidence type="ECO:0000256" key="5">
    <source>
        <dbReference type="SAM" id="SignalP"/>
    </source>
</evidence>
<keyword evidence="2" id="KW-0645">Protease</keyword>
<dbReference type="Gene3D" id="3.90.70.10">
    <property type="entry name" value="Cysteine proteinases"/>
    <property type="match status" value="1"/>
</dbReference>
<feature type="domain" description="Peptidase C1A papain C-terminal" evidence="6">
    <location>
        <begin position="135"/>
        <end position="351"/>
    </location>
</feature>
<evidence type="ECO:0000256" key="3">
    <source>
        <dbReference type="ARBA" id="ARBA00022801"/>
    </source>
</evidence>
<dbReference type="PANTHER" id="PTHR12411">
    <property type="entry name" value="CYSTEINE PROTEASE FAMILY C1-RELATED"/>
    <property type="match status" value="1"/>
</dbReference>
<keyword evidence="4" id="KW-0788">Thiol protease</keyword>
<dbReference type="InterPro" id="IPR000668">
    <property type="entry name" value="Peptidase_C1A_C"/>
</dbReference>
<evidence type="ECO:0000259" key="6">
    <source>
        <dbReference type="SMART" id="SM00645"/>
    </source>
</evidence>
<dbReference type="InParanoid" id="A0A1V9XF99"/>
<evidence type="ECO:0000256" key="4">
    <source>
        <dbReference type="ARBA" id="ARBA00022807"/>
    </source>
</evidence>
<dbReference type="PROSITE" id="PS00139">
    <property type="entry name" value="THIOL_PROTEASE_CYS"/>
    <property type="match status" value="1"/>
</dbReference>
<protein>
    <submittedName>
        <fullName evidence="7">Cysteine proteinase-like</fullName>
    </submittedName>
</protein>
<dbReference type="InterPro" id="IPR038765">
    <property type="entry name" value="Papain-like_cys_pep_sf"/>
</dbReference>
<comment type="caution">
    <text evidence="7">The sequence shown here is derived from an EMBL/GenBank/DDBJ whole genome shotgun (WGS) entry which is preliminary data.</text>
</comment>
<dbReference type="InterPro" id="IPR025661">
    <property type="entry name" value="Pept_asp_AS"/>
</dbReference>
<dbReference type="InterPro" id="IPR000169">
    <property type="entry name" value="Pept_cys_AS"/>
</dbReference>
<evidence type="ECO:0000256" key="1">
    <source>
        <dbReference type="ARBA" id="ARBA00008455"/>
    </source>
</evidence>
<name>A0A1V9XF99_9ACAR</name>
<dbReference type="OrthoDB" id="6516410at2759"/>
<organism evidence="7 8">
    <name type="scientific">Tropilaelaps mercedesae</name>
    <dbReference type="NCBI Taxonomy" id="418985"/>
    <lineage>
        <taxon>Eukaryota</taxon>
        <taxon>Metazoa</taxon>
        <taxon>Ecdysozoa</taxon>
        <taxon>Arthropoda</taxon>
        <taxon>Chelicerata</taxon>
        <taxon>Arachnida</taxon>
        <taxon>Acari</taxon>
        <taxon>Parasitiformes</taxon>
        <taxon>Mesostigmata</taxon>
        <taxon>Gamasina</taxon>
        <taxon>Dermanyssoidea</taxon>
        <taxon>Laelapidae</taxon>
        <taxon>Tropilaelaps</taxon>
    </lineage>
</organism>
<keyword evidence="3" id="KW-0378">Hydrolase</keyword>
<feature type="signal peptide" evidence="5">
    <location>
        <begin position="1"/>
        <end position="16"/>
    </location>
</feature>
<dbReference type="GO" id="GO:0008234">
    <property type="term" value="F:cysteine-type peptidase activity"/>
    <property type="evidence" value="ECO:0007669"/>
    <property type="project" value="UniProtKB-KW"/>
</dbReference>
<dbReference type="Pfam" id="PF00112">
    <property type="entry name" value="Peptidase_C1"/>
    <property type="match status" value="1"/>
</dbReference>
<accession>A0A1V9XF99</accession>
<feature type="chain" id="PRO_5018785514" evidence="5">
    <location>
        <begin position="17"/>
        <end position="360"/>
    </location>
</feature>
<evidence type="ECO:0000256" key="2">
    <source>
        <dbReference type="ARBA" id="ARBA00022670"/>
    </source>
</evidence>
<comment type="similarity">
    <text evidence="1">Belongs to the peptidase C1 family.</text>
</comment>
<dbReference type="CDD" id="cd02248">
    <property type="entry name" value="Peptidase_C1A"/>
    <property type="match status" value="1"/>
</dbReference>
<gene>
    <name evidence="7" type="ORF">BIW11_10587</name>
</gene>
<evidence type="ECO:0000313" key="7">
    <source>
        <dbReference type="EMBL" id="OQR72096.1"/>
    </source>
</evidence>
<dbReference type="AlphaFoldDB" id="A0A1V9XF99"/>
<keyword evidence="5" id="KW-0732">Signal</keyword>
<dbReference type="STRING" id="418985.A0A1V9XF99"/>
<reference evidence="7 8" key="1">
    <citation type="journal article" date="2017" name="Gigascience">
        <title>Draft genome of the honey bee ectoparasitic mite, Tropilaelaps mercedesae, is shaped by the parasitic life history.</title>
        <authorList>
            <person name="Dong X."/>
            <person name="Armstrong S.D."/>
            <person name="Xia D."/>
            <person name="Makepeace B.L."/>
            <person name="Darby A.C."/>
            <person name="Kadowaki T."/>
        </authorList>
    </citation>
    <scope>NUCLEOTIDE SEQUENCE [LARGE SCALE GENOMIC DNA]</scope>
    <source>
        <strain evidence="7">Wuxi-XJTLU</strain>
    </source>
</reference>